<feature type="transmembrane region" description="Helical" evidence="6">
    <location>
        <begin position="244"/>
        <end position="264"/>
    </location>
</feature>
<evidence type="ECO:0000256" key="1">
    <source>
        <dbReference type="ARBA" id="ARBA00004141"/>
    </source>
</evidence>
<feature type="transmembrane region" description="Helical" evidence="6">
    <location>
        <begin position="657"/>
        <end position="679"/>
    </location>
</feature>
<feature type="transmembrane region" description="Helical" evidence="6">
    <location>
        <begin position="397"/>
        <end position="414"/>
    </location>
</feature>
<feature type="transmembrane region" description="Helical" evidence="6">
    <location>
        <begin position="744"/>
        <end position="765"/>
    </location>
</feature>
<feature type="transmembrane region" description="Helical" evidence="6">
    <location>
        <begin position="625"/>
        <end position="645"/>
    </location>
</feature>
<dbReference type="GO" id="GO:0005886">
    <property type="term" value="C:plasma membrane"/>
    <property type="evidence" value="ECO:0000318"/>
    <property type="project" value="GO_Central"/>
</dbReference>
<reference evidence="8" key="1">
    <citation type="journal article" date="2008" name="Nat. Genet.">
        <title>The Pristionchus pacificus genome provides a unique perspective on nematode lifestyle and parasitism.</title>
        <authorList>
            <person name="Dieterich C."/>
            <person name="Clifton S.W."/>
            <person name="Schuster L.N."/>
            <person name="Chinwalla A."/>
            <person name="Delehaunty K."/>
            <person name="Dinkelacker I."/>
            <person name="Fulton L."/>
            <person name="Fulton R."/>
            <person name="Godfrey J."/>
            <person name="Minx P."/>
            <person name="Mitreva M."/>
            <person name="Roeseler W."/>
            <person name="Tian H."/>
            <person name="Witte H."/>
            <person name="Yang S.P."/>
            <person name="Wilson R.K."/>
            <person name="Sommer R.J."/>
        </authorList>
    </citation>
    <scope>NUCLEOTIDE SEQUENCE [LARGE SCALE GENOMIC DNA]</scope>
    <source>
        <strain evidence="8">PS312</strain>
    </source>
</reference>
<feature type="transmembrane region" description="Helical" evidence="6">
    <location>
        <begin position="686"/>
        <end position="705"/>
    </location>
</feature>
<dbReference type="Pfam" id="PF00916">
    <property type="entry name" value="Sulfate_transp"/>
    <property type="match status" value="1"/>
</dbReference>
<dbReference type="Gene3D" id="3.30.750.24">
    <property type="entry name" value="STAS domain"/>
    <property type="match status" value="1"/>
</dbReference>
<feature type="transmembrane region" description="Helical" evidence="6">
    <location>
        <begin position="360"/>
        <end position="377"/>
    </location>
</feature>
<dbReference type="NCBIfam" id="TIGR00815">
    <property type="entry name" value="sulP"/>
    <property type="match status" value="1"/>
</dbReference>
<dbReference type="GO" id="GO:0015108">
    <property type="term" value="F:chloride transmembrane transporter activity"/>
    <property type="evidence" value="ECO:0000318"/>
    <property type="project" value="GO_Central"/>
</dbReference>
<dbReference type="GO" id="GO:0019531">
    <property type="term" value="F:oxalate transmembrane transporter activity"/>
    <property type="evidence" value="ECO:0000318"/>
    <property type="project" value="GO_Central"/>
</dbReference>
<dbReference type="InterPro" id="IPR001902">
    <property type="entry name" value="SLC26A/SulP_fam"/>
</dbReference>
<dbReference type="SUPFAM" id="SSF52091">
    <property type="entry name" value="SpoIIaa-like"/>
    <property type="match status" value="1"/>
</dbReference>
<evidence type="ECO:0000256" key="3">
    <source>
        <dbReference type="ARBA" id="ARBA00022989"/>
    </source>
</evidence>
<sequence>MGKSYKECAQSEERAATEGDGSTDPESLVEVKPRRRRPSIQKRDVLNAAKSFMPILDWLPKYNIKENLHGDLIAGLTVGIMHVPQGMAYASLAAVPPIVGLYSSFFSSSFYTFFGTSRHISIGCFAVASMMVGAVQMQLMPATDVNGTTAAPGPLGDVTSLELTSALTLAVGIVQFVMALSRLGFITAYLSDPLVSGFTTGAAVHVFMSQANKVFGVKMPRHSGMGMIIYMVRDIIKEIPNTNLMALAISVFGIVFLSIGRDYVNPYVKKYSKIPVPLELILVILGTVFSVVMNLKEDYHIKIVDVIPRGFPVPSPPRITLILHLLSDAVPIAIVCYIFIISMAKLFAKKHKYRIDSSQEMYACSFFSLLSSFFPVYPVGASLSRSAVCELSGAKTLLYTVFSSALLLTVILFLGPLLEPLPMCILACIVIVSLKSLFMQVKELPRLWKISKHDFAVWSIACLATVLCNVTQGLVIAVAFAIITVVLREQWPSFTDVPLSTIASSQKVPDFAKVLKFDAPLHFANVTRFIDVLQGTFADETLPSEKVVVVDCAAISYIDSMGVDALKETYEDAKRAGVSLYFAGFNDSIIQMLNTIDFFNTVPLSAFQSTNIIDRCSLIILSKNFLMLLVLVYWMYKILTNLFILQHLTRQEVSSMVTVPAIVIVAAYAGIFLDAYVLLLPLVVAAIYEIVVAVVKMAMVMMYTYSPRTSFDPSDAHVSILQSIFKGYRAEMLRDPIGALWREAIIIIFCFHMFLLAVFQVSEIARKERERQREQYQQLIHQHRRIRIDFPDDDEGEMTDVIALSPPSYSMAIRNEGVRRFAPELCITEDTAPPSYSALERGRTPPSSPPIACTPSTSILPPALSTPHSAGLVAPPTYTTPLSRLEAPPPNECEWNTIE</sequence>
<keyword evidence="8" id="KW-1185">Reference proteome</keyword>
<feature type="region of interest" description="Disordered" evidence="5">
    <location>
        <begin position="1"/>
        <end position="36"/>
    </location>
</feature>
<feature type="region of interest" description="Disordered" evidence="5">
    <location>
        <begin position="880"/>
        <end position="899"/>
    </location>
</feature>
<dbReference type="CDD" id="cd07042">
    <property type="entry name" value="STAS_SulP_like_sulfate_transporter"/>
    <property type="match status" value="1"/>
</dbReference>
<dbReference type="EnsemblMetazoa" id="PPA12550.1">
    <property type="protein sequence ID" value="PPA12550.1"/>
    <property type="gene ID" value="WBGene00102104"/>
</dbReference>
<proteinExistence type="predicted"/>
<dbReference type="Proteomes" id="UP000005239">
    <property type="component" value="Unassembled WGS sequence"/>
</dbReference>
<name>A0A2A6CRG3_PRIPA</name>
<organism evidence="7 8">
    <name type="scientific">Pristionchus pacificus</name>
    <name type="common">Parasitic nematode worm</name>
    <dbReference type="NCBI Taxonomy" id="54126"/>
    <lineage>
        <taxon>Eukaryota</taxon>
        <taxon>Metazoa</taxon>
        <taxon>Ecdysozoa</taxon>
        <taxon>Nematoda</taxon>
        <taxon>Chromadorea</taxon>
        <taxon>Rhabditida</taxon>
        <taxon>Rhabditina</taxon>
        <taxon>Diplogasteromorpha</taxon>
        <taxon>Diplogasteroidea</taxon>
        <taxon>Neodiplogasteridae</taxon>
        <taxon>Pristionchus</taxon>
    </lineage>
</organism>
<feature type="transmembrane region" description="Helical" evidence="6">
    <location>
        <begin position="160"/>
        <end position="181"/>
    </location>
</feature>
<dbReference type="PANTHER" id="PTHR11814">
    <property type="entry name" value="SULFATE TRANSPORTER"/>
    <property type="match status" value="1"/>
</dbReference>
<dbReference type="GO" id="GO:0015116">
    <property type="term" value="F:sulfate transmembrane transporter activity"/>
    <property type="evidence" value="ECO:0000318"/>
    <property type="project" value="GO_Central"/>
</dbReference>
<evidence type="ECO:0000313" key="7">
    <source>
        <dbReference type="EnsemblMetazoa" id="PPA12550.1"/>
    </source>
</evidence>
<evidence type="ECO:0000256" key="6">
    <source>
        <dbReference type="SAM" id="Phobius"/>
    </source>
</evidence>
<accession>A0A2A6CRG3</accession>
<reference evidence="7" key="2">
    <citation type="submission" date="2022-06" db="UniProtKB">
        <authorList>
            <consortium name="EnsemblMetazoa"/>
        </authorList>
    </citation>
    <scope>IDENTIFICATION</scope>
    <source>
        <strain evidence="7">PS312</strain>
    </source>
</reference>
<dbReference type="OrthoDB" id="288203at2759"/>
<evidence type="ECO:0000256" key="5">
    <source>
        <dbReference type="SAM" id="MobiDB-lite"/>
    </source>
</evidence>
<dbReference type="AlphaFoldDB" id="A0A2A6CRG3"/>
<feature type="compositionally biased region" description="Basic and acidic residues" evidence="5">
    <location>
        <begin position="1"/>
        <end position="17"/>
    </location>
</feature>
<gene>
    <name evidence="7" type="primary">WBGene00102104</name>
</gene>
<feature type="transmembrane region" description="Helical" evidence="6">
    <location>
        <begin position="458"/>
        <end position="487"/>
    </location>
</feature>
<dbReference type="InterPro" id="IPR011547">
    <property type="entry name" value="SLC26A/SulP_dom"/>
</dbReference>
<feature type="transmembrane region" description="Helical" evidence="6">
    <location>
        <begin position="276"/>
        <end position="295"/>
    </location>
</feature>
<dbReference type="GO" id="GO:0015106">
    <property type="term" value="F:bicarbonate transmembrane transporter activity"/>
    <property type="evidence" value="ECO:0000318"/>
    <property type="project" value="GO_Central"/>
</dbReference>
<dbReference type="InterPro" id="IPR002645">
    <property type="entry name" value="STAS_dom"/>
</dbReference>
<evidence type="ECO:0000256" key="4">
    <source>
        <dbReference type="ARBA" id="ARBA00023136"/>
    </source>
</evidence>
<dbReference type="Pfam" id="PF01740">
    <property type="entry name" value="STAS"/>
    <property type="match status" value="1"/>
</dbReference>
<dbReference type="GO" id="GO:1902358">
    <property type="term" value="P:sulfate transmembrane transport"/>
    <property type="evidence" value="ECO:0000318"/>
    <property type="project" value="GO_Central"/>
</dbReference>
<keyword evidence="2 6" id="KW-0812">Transmembrane</keyword>
<dbReference type="InterPro" id="IPR036513">
    <property type="entry name" value="STAS_dom_sf"/>
</dbReference>
<evidence type="ECO:0000256" key="2">
    <source>
        <dbReference type="ARBA" id="ARBA00022692"/>
    </source>
</evidence>
<accession>A0A8R1YAM2</accession>
<protein>
    <submittedName>
        <fullName evidence="7">Sulp-8</fullName>
    </submittedName>
</protein>
<feature type="transmembrane region" description="Helical" evidence="6">
    <location>
        <begin position="193"/>
        <end position="211"/>
    </location>
</feature>
<feature type="transmembrane region" description="Helical" evidence="6">
    <location>
        <begin position="120"/>
        <end position="140"/>
    </location>
</feature>
<dbReference type="GO" id="GO:1902476">
    <property type="term" value="P:chloride transmembrane transport"/>
    <property type="evidence" value="ECO:0000318"/>
    <property type="project" value="GO_Central"/>
</dbReference>
<dbReference type="PROSITE" id="PS50801">
    <property type="entry name" value="STAS"/>
    <property type="match status" value="1"/>
</dbReference>
<comment type="subcellular location">
    <subcellularLocation>
        <location evidence="1">Membrane</location>
        <topology evidence="1">Multi-pass membrane protein</topology>
    </subcellularLocation>
</comment>
<feature type="transmembrane region" description="Helical" evidence="6">
    <location>
        <begin position="321"/>
        <end position="348"/>
    </location>
</feature>
<dbReference type="GO" id="GO:0016323">
    <property type="term" value="C:basolateral plasma membrane"/>
    <property type="evidence" value="ECO:0007669"/>
    <property type="project" value="EnsemblMetazoa"/>
</dbReference>
<evidence type="ECO:0000313" key="8">
    <source>
        <dbReference type="Proteomes" id="UP000005239"/>
    </source>
</evidence>
<keyword evidence="3 6" id="KW-1133">Transmembrane helix</keyword>
<keyword evidence="4 6" id="KW-0472">Membrane</keyword>
<feature type="transmembrane region" description="Helical" evidence="6">
    <location>
        <begin position="421"/>
        <end position="438"/>
    </location>
</feature>
<feature type="transmembrane region" description="Helical" evidence="6">
    <location>
        <begin position="88"/>
        <end position="113"/>
    </location>
</feature>